<protein>
    <submittedName>
        <fullName evidence="1">Uncharacterized protein</fullName>
    </submittedName>
</protein>
<proteinExistence type="predicted"/>
<dbReference type="Proteomes" id="UP000428333">
    <property type="component" value="Linkage Group LG05"/>
</dbReference>
<accession>A0A6A4LYI6</accession>
<dbReference type="AlphaFoldDB" id="A0A6A4LYI6"/>
<dbReference type="PANTHER" id="PTHR31319:SF103">
    <property type="entry name" value="CCT MOTIF FAMILY PROTEIN"/>
    <property type="match status" value="1"/>
</dbReference>
<dbReference type="InterPro" id="IPR045281">
    <property type="entry name" value="CONSTANS-like"/>
</dbReference>
<gene>
    <name evidence="1" type="ORF">C3L33_08536</name>
</gene>
<dbReference type="OrthoDB" id="153872at2759"/>
<evidence type="ECO:0000313" key="2">
    <source>
        <dbReference type="Proteomes" id="UP000428333"/>
    </source>
</evidence>
<dbReference type="EMBL" id="QEFC01001168">
    <property type="protein sequence ID" value="KAE9459557.1"/>
    <property type="molecule type" value="Genomic_DNA"/>
</dbReference>
<name>A0A6A4LYI6_9ERIC</name>
<comment type="caution">
    <text evidence="1">The sequence shown here is derived from an EMBL/GenBank/DDBJ whole genome shotgun (WGS) entry which is preliminary data.</text>
</comment>
<dbReference type="GO" id="GO:0005634">
    <property type="term" value="C:nucleus"/>
    <property type="evidence" value="ECO:0007669"/>
    <property type="project" value="TreeGrafter"/>
</dbReference>
<organism evidence="1 2">
    <name type="scientific">Rhododendron williamsianum</name>
    <dbReference type="NCBI Taxonomy" id="262921"/>
    <lineage>
        <taxon>Eukaryota</taxon>
        <taxon>Viridiplantae</taxon>
        <taxon>Streptophyta</taxon>
        <taxon>Embryophyta</taxon>
        <taxon>Tracheophyta</taxon>
        <taxon>Spermatophyta</taxon>
        <taxon>Magnoliopsida</taxon>
        <taxon>eudicotyledons</taxon>
        <taxon>Gunneridae</taxon>
        <taxon>Pentapetalae</taxon>
        <taxon>asterids</taxon>
        <taxon>Ericales</taxon>
        <taxon>Ericaceae</taxon>
        <taxon>Ericoideae</taxon>
        <taxon>Rhodoreae</taxon>
        <taxon>Rhododendron</taxon>
    </lineage>
</organism>
<dbReference type="GO" id="GO:0009909">
    <property type="term" value="P:regulation of flower development"/>
    <property type="evidence" value="ECO:0007669"/>
    <property type="project" value="InterPro"/>
</dbReference>
<sequence length="271" mass="30866">MSSDLFLLDESFFSDEFLDSPIELLQAISDHHQISQNPVQETNYSSSDQMTHPIFSTSPPSNQLENLSLYQTTQFQDFSSLEVKTEECHLFPLSSPYGFESFGHGNAAESVAKMMQRSFSSHSFDGNKPSFSFQPRFDCVAESPHFQPQAMSSPENSFSVGQMRRRIKTTRANRRLSSSPLATESSFIEEANLKVGRYSAEERKERIHRFARNDETGEIPKAANFNRYEDEDDLWIDGYNEEDEERSLMAVGGGGPFFNMLGPTQIQYYGY</sequence>
<reference evidence="1 2" key="1">
    <citation type="journal article" date="2019" name="Genome Biol. Evol.">
        <title>The Rhododendron genome and chromosomal organization provide insight into shared whole-genome duplications across the heath family (Ericaceae).</title>
        <authorList>
            <person name="Soza V.L."/>
            <person name="Lindsley D."/>
            <person name="Waalkes A."/>
            <person name="Ramage E."/>
            <person name="Patwardhan R.P."/>
            <person name="Burton J.N."/>
            <person name="Adey A."/>
            <person name="Kumar A."/>
            <person name="Qiu R."/>
            <person name="Shendure J."/>
            <person name="Hall B."/>
        </authorList>
    </citation>
    <scope>NUCLEOTIDE SEQUENCE [LARGE SCALE GENOMIC DNA]</scope>
    <source>
        <strain evidence="1">RSF 1966-606</strain>
    </source>
</reference>
<keyword evidence="2" id="KW-1185">Reference proteome</keyword>
<dbReference type="PANTHER" id="PTHR31319">
    <property type="entry name" value="ZINC FINGER PROTEIN CONSTANS-LIKE 4"/>
    <property type="match status" value="1"/>
</dbReference>
<evidence type="ECO:0000313" key="1">
    <source>
        <dbReference type="EMBL" id="KAE9459557.1"/>
    </source>
</evidence>
<dbReference type="GO" id="GO:0003700">
    <property type="term" value="F:DNA-binding transcription factor activity"/>
    <property type="evidence" value="ECO:0007669"/>
    <property type="project" value="TreeGrafter"/>
</dbReference>
<feature type="non-terminal residue" evidence="1">
    <location>
        <position position="1"/>
    </location>
</feature>